<evidence type="ECO:0000256" key="5">
    <source>
        <dbReference type="ARBA" id="ARBA00022729"/>
    </source>
</evidence>
<organism evidence="11 12">
    <name type="scientific">Roseibacillus ishigakijimensis</name>
    <dbReference type="NCBI Taxonomy" id="454146"/>
    <lineage>
        <taxon>Bacteria</taxon>
        <taxon>Pseudomonadati</taxon>
        <taxon>Verrucomicrobiota</taxon>
        <taxon>Verrucomicrobiia</taxon>
        <taxon>Verrucomicrobiales</taxon>
        <taxon>Verrucomicrobiaceae</taxon>
        <taxon>Roseibacillus</taxon>
    </lineage>
</organism>
<evidence type="ECO:0000313" key="11">
    <source>
        <dbReference type="EMBL" id="MBK1835387.1"/>
    </source>
</evidence>
<sequence length="1031" mass="111597">MQNRTLSCRPPHRLLAGLALAFSLLGVRADPPNVLILYYDDLGYSNVGAYAPDQPSYTPNLDALAASGMRFTAGHSADAVCTPSRYAMLTGRYCWRTRLKQRVIGGYSRPLIAEDRLTIGKMFQELGYETAMVGKWHIGMQFYDPAGNPVDKGNDADVLGGDPRTTDDDEIDFSKPLSHTPTTYGFDYFFGSSASLDMPPYTWLENETVLFKGGLVVDGEVDFSQARPATNADFEEGEPIGAVNNVRDGVYDPNFVVSDYLQVQAAKVVELLRARAQDDKPFFIYVPFPSPHLPWSVSEQFRGSTPFAYGDYLAQSDHYAGVILDALADPDGNPETDDSLADETIVFMSSDNGVEKGAMRQGLNFGHDGNGPFRGLKLDNWEGGTRVPFVIRWPGKTAPGSVTDHFCWQGDFFATLAEHLHYDLTPDQAPDAESFLPVLSGQPMPEKRRPATIQHAYNGQLAIVDKDGIWKLLDGTGGNGGTSWDSANNELTAAESAGEIFGTPRQLFNLAEDIGEDNNLLPSEDPAILAKEAELYQLLNEIRGNTSYGTDGDSKVPPIDSDGDGLPNYFENETPGLDRDEPADGAEDFDADGLDNAREFESGANLFEPDSDGDRLQDALEVLTYFSNPADPHSDGDGLSDGDEVLIWLTDPTREDSDGDGVDDQEELAGFSNPTDARSTVPRGEPVTIALAPTVIQLVGSQGTVDDPAVQGAWEGSGELYVRERETGGSNQQARTALFLKFDLSPIPGLISEARLRLFQIHRLNDLHSGNLTLAGVTEAWAATPGQYPTLLMTPVAAPFVFGNNSDFGTSPTAAGFYSGTPGTPGDESGFDPEGKLTSLAKGWHEDPAHNHGLRLAFEAPAFVGAGFAPNDLPQTPEDESLRLLVTYTPTLSLDSDGDSLNDDFERTAFGDLTQTGEDDFDGDGMSNLIEWALGGDPSRAGHFPLLEVVSTGGQSGHLHFQRPVDSALGYEVKLSSDLVQWDPFTRYYQSPRSSPGGASDSSLLAAELVPHRPLPPALFFRLSLASPYSR</sequence>
<protein>
    <submittedName>
        <fullName evidence="11">Sulfatase-like hydrolase/transferase</fullName>
    </submittedName>
</protein>
<dbReference type="Gene3D" id="3.40.720.10">
    <property type="entry name" value="Alkaline Phosphatase, subunit A"/>
    <property type="match status" value="1"/>
</dbReference>
<keyword evidence="6 11" id="KW-0378">Hydrolase</keyword>
<evidence type="ECO:0000256" key="1">
    <source>
        <dbReference type="ARBA" id="ARBA00004613"/>
    </source>
</evidence>
<comment type="subcellular location">
    <subcellularLocation>
        <location evidence="1">Secreted</location>
    </subcellularLocation>
</comment>
<dbReference type="GO" id="GO:0004065">
    <property type="term" value="F:arylsulfatase activity"/>
    <property type="evidence" value="ECO:0007669"/>
    <property type="project" value="TreeGrafter"/>
</dbReference>
<dbReference type="SUPFAM" id="SSF53649">
    <property type="entry name" value="Alkaline phosphatase-like"/>
    <property type="match status" value="1"/>
</dbReference>
<dbReference type="InterPro" id="IPR024607">
    <property type="entry name" value="Sulfatase_CS"/>
</dbReference>
<comment type="similarity">
    <text evidence="2">Belongs to the sulfatase family.</text>
</comment>
<dbReference type="RefSeq" id="WP_200392822.1">
    <property type="nucleotide sequence ID" value="NZ_JAENIO010000051.1"/>
</dbReference>
<keyword evidence="5 9" id="KW-0732">Signal</keyword>
<accession>A0A934RP39</accession>
<gene>
    <name evidence="11" type="ORF">JIN78_15060</name>
</gene>
<dbReference type="GO" id="GO:0005509">
    <property type="term" value="F:calcium ion binding"/>
    <property type="evidence" value="ECO:0007669"/>
    <property type="project" value="InterPro"/>
</dbReference>
<dbReference type="InterPro" id="IPR059100">
    <property type="entry name" value="TSP3_bac"/>
</dbReference>
<comment type="caution">
    <text evidence="11">The sequence shown here is derived from an EMBL/GenBank/DDBJ whole genome shotgun (WGS) entry which is preliminary data.</text>
</comment>
<keyword evidence="7" id="KW-0106">Calcium</keyword>
<dbReference type="Pfam" id="PF18884">
    <property type="entry name" value="TSP3_bac"/>
    <property type="match status" value="3"/>
</dbReference>
<feature type="region of interest" description="Disordered" evidence="8">
    <location>
        <begin position="546"/>
        <end position="589"/>
    </location>
</feature>
<dbReference type="Gene3D" id="3.30.1120.10">
    <property type="match status" value="1"/>
</dbReference>
<evidence type="ECO:0000313" key="12">
    <source>
        <dbReference type="Proteomes" id="UP000604083"/>
    </source>
</evidence>
<dbReference type="InterPro" id="IPR028974">
    <property type="entry name" value="TSP_type-3_rpt"/>
</dbReference>
<dbReference type="PROSITE" id="PS00523">
    <property type="entry name" value="SULFATASE_1"/>
    <property type="match status" value="1"/>
</dbReference>
<dbReference type="Proteomes" id="UP000604083">
    <property type="component" value="Unassembled WGS sequence"/>
</dbReference>
<proteinExistence type="inferred from homology"/>
<dbReference type="AlphaFoldDB" id="A0A934RP39"/>
<keyword evidence="3" id="KW-0964">Secreted</keyword>
<dbReference type="PANTHER" id="PTHR42693:SF53">
    <property type="entry name" value="ENDO-4-O-SULFATASE"/>
    <property type="match status" value="1"/>
</dbReference>
<evidence type="ECO:0000256" key="7">
    <source>
        <dbReference type="ARBA" id="ARBA00022837"/>
    </source>
</evidence>
<evidence type="ECO:0000256" key="3">
    <source>
        <dbReference type="ARBA" id="ARBA00022525"/>
    </source>
</evidence>
<evidence type="ECO:0000256" key="4">
    <source>
        <dbReference type="ARBA" id="ARBA00022723"/>
    </source>
</evidence>
<reference evidence="11" key="1">
    <citation type="submission" date="2021-01" db="EMBL/GenBank/DDBJ databases">
        <title>Modified the classification status of verrucomicrobia.</title>
        <authorList>
            <person name="Feng X."/>
        </authorList>
    </citation>
    <scope>NUCLEOTIDE SEQUENCE</scope>
    <source>
        <strain evidence="11">KCTC 12986</strain>
    </source>
</reference>
<evidence type="ECO:0000256" key="8">
    <source>
        <dbReference type="SAM" id="MobiDB-lite"/>
    </source>
</evidence>
<keyword evidence="4" id="KW-0479">Metal-binding</keyword>
<dbReference type="InterPro" id="IPR000917">
    <property type="entry name" value="Sulfatase_N"/>
</dbReference>
<dbReference type="PANTHER" id="PTHR42693">
    <property type="entry name" value="ARYLSULFATASE FAMILY MEMBER"/>
    <property type="match status" value="1"/>
</dbReference>
<feature type="domain" description="Sulfatase N-terminal" evidence="10">
    <location>
        <begin position="32"/>
        <end position="421"/>
    </location>
</feature>
<feature type="signal peptide" evidence="9">
    <location>
        <begin position="1"/>
        <end position="29"/>
    </location>
</feature>
<keyword evidence="12" id="KW-1185">Reference proteome</keyword>
<evidence type="ECO:0000256" key="9">
    <source>
        <dbReference type="SAM" id="SignalP"/>
    </source>
</evidence>
<dbReference type="InterPro" id="IPR050738">
    <property type="entry name" value="Sulfatase"/>
</dbReference>
<dbReference type="PROSITE" id="PS00149">
    <property type="entry name" value="SULFATASE_2"/>
    <property type="match status" value="1"/>
</dbReference>
<dbReference type="Pfam" id="PF00884">
    <property type="entry name" value="Sulfatase"/>
    <property type="match status" value="1"/>
</dbReference>
<evidence type="ECO:0000256" key="6">
    <source>
        <dbReference type="ARBA" id="ARBA00022801"/>
    </source>
</evidence>
<evidence type="ECO:0000256" key="2">
    <source>
        <dbReference type="ARBA" id="ARBA00008779"/>
    </source>
</evidence>
<dbReference type="CDD" id="cd16143">
    <property type="entry name" value="ARS_like"/>
    <property type="match status" value="1"/>
</dbReference>
<feature type="chain" id="PRO_5037773180" evidence="9">
    <location>
        <begin position="30"/>
        <end position="1031"/>
    </location>
</feature>
<dbReference type="Gene3D" id="4.10.1080.10">
    <property type="entry name" value="TSP type-3 repeat"/>
    <property type="match status" value="1"/>
</dbReference>
<evidence type="ECO:0000259" key="10">
    <source>
        <dbReference type="Pfam" id="PF00884"/>
    </source>
</evidence>
<dbReference type="EMBL" id="JAENIO010000051">
    <property type="protein sequence ID" value="MBK1835387.1"/>
    <property type="molecule type" value="Genomic_DNA"/>
</dbReference>
<dbReference type="InterPro" id="IPR017850">
    <property type="entry name" value="Alkaline_phosphatase_core_sf"/>
</dbReference>
<name>A0A934RP39_9BACT</name>